<proteinExistence type="predicted"/>
<evidence type="ECO:0000256" key="1">
    <source>
        <dbReference type="SAM" id="Phobius"/>
    </source>
</evidence>
<name>A0ABP7G2N5_9FLAO</name>
<organism evidence="2 3">
    <name type="scientific">Flavobacterium ginsengiterrae</name>
    <dbReference type="NCBI Taxonomy" id="871695"/>
    <lineage>
        <taxon>Bacteria</taxon>
        <taxon>Pseudomonadati</taxon>
        <taxon>Bacteroidota</taxon>
        <taxon>Flavobacteriia</taxon>
        <taxon>Flavobacteriales</taxon>
        <taxon>Flavobacteriaceae</taxon>
        <taxon>Flavobacterium</taxon>
    </lineage>
</organism>
<keyword evidence="1" id="KW-1133">Transmembrane helix</keyword>
<keyword evidence="3" id="KW-1185">Reference proteome</keyword>
<feature type="transmembrane region" description="Helical" evidence="1">
    <location>
        <begin position="48"/>
        <end position="66"/>
    </location>
</feature>
<evidence type="ECO:0000313" key="3">
    <source>
        <dbReference type="Proteomes" id="UP001500748"/>
    </source>
</evidence>
<comment type="caution">
    <text evidence="2">The sequence shown here is derived from an EMBL/GenBank/DDBJ whole genome shotgun (WGS) entry which is preliminary data.</text>
</comment>
<reference evidence="3" key="1">
    <citation type="journal article" date="2019" name="Int. J. Syst. Evol. Microbiol.">
        <title>The Global Catalogue of Microorganisms (GCM) 10K type strain sequencing project: providing services to taxonomists for standard genome sequencing and annotation.</title>
        <authorList>
            <consortium name="The Broad Institute Genomics Platform"/>
            <consortium name="The Broad Institute Genome Sequencing Center for Infectious Disease"/>
            <person name="Wu L."/>
            <person name="Ma J."/>
        </authorList>
    </citation>
    <scope>NUCLEOTIDE SEQUENCE [LARGE SCALE GENOMIC DNA]</scope>
    <source>
        <strain evidence="3">JCM 17337</strain>
    </source>
</reference>
<accession>A0ABP7G2N5</accession>
<evidence type="ECO:0000313" key="2">
    <source>
        <dbReference type="EMBL" id="GAA3754669.1"/>
    </source>
</evidence>
<gene>
    <name evidence="2" type="ORF">GCM10022423_00530</name>
</gene>
<evidence type="ECO:0008006" key="4">
    <source>
        <dbReference type="Google" id="ProtNLM"/>
    </source>
</evidence>
<sequence>MATSAMTLFSYIISESFKELYKEPLLLKFILDRLNFTFSESLKSICSWIIHYGIGLIFVIVYHILWKYKIVPFTILSGVY</sequence>
<dbReference type="EMBL" id="BAABDU010000001">
    <property type="protein sequence ID" value="GAA3754669.1"/>
    <property type="molecule type" value="Genomic_DNA"/>
</dbReference>
<dbReference type="Proteomes" id="UP001500748">
    <property type="component" value="Unassembled WGS sequence"/>
</dbReference>
<protein>
    <recommendedName>
        <fullName evidence="4">CAAX prenyl protease-like protein</fullName>
    </recommendedName>
</protein>
<keyword evidence="1" id="KW-0812">Transmembrane</keyword>
<keyword evidence="1" id="KW-0472">Membrane</keyword>